<proteinExistence type="predicted"/>
<dbReference type="EMBL" id="BAAANY010000025">
    <property type="protein sequence ID" value="GAA1702532.1"/>
    <property type="molecule type" value="Genomic_DNA"/>
</dbReference>
<reference evidence="2" key="1">
    <citation type="journal article" date="2019" name="Int. J. Syst. Evol. Microbiol.">
        <title>The Global Catalogue of Microorganisms (GCM) 10K type strain sequencing project: providing services to taxonomists for standard genome sequencing and annotation.</title>
        <authorList>
            <consortium name="The Broad Institute Genomics Platform"/>
            <consortium name="The Broad Institute Genome Sequencing Center for Infectious Disease"/>
            <person name="Wu L."/>
            <person name="Ma J."/>
        </authorList>
    </citation>
    <scope>NUCLEOTIDE SEQUENCE [LARGE SCALE GENOMIC DNA]</scope>
    <source>
        <strain evidence="2">JCM 14718</strain>
    </source>
</reference>
<gene>
    <name evidence="1" type="ORF">GCM10009765_59970</name>
</gene>
<evidence type="ECO:0000313" key="2">
    <source>
        <dbReference type="Proteomes" id="UP001500618"/>
    </source>
</evidence>
<protein>
    <submittedName>
        <fullName evidence="1">Uncharacterized protein</fullName>
    </submittedName>
</protein>
<comment type="caution">
    <text evidence="1">The sequence shown here is derived from an EMBL/GenBank/DDBJ whole genome shotgun (WGS) entry which is preliminary data.</text>
</comment>
<evidence type="ECO:0000313" key="1">
    <source>
        <dbReference type="EMBL" id="GAA1702532.1"/>
    </source>
</evidence>
<keyword evidence="2" id="KW-1185">Reference proteome</keyword>
<organism evidence="1 2">
    <name type="scientific">Fodinicola feengrottensis</name>
    <dbReference type="NCBI Taxonomy" id="435914"/>
    <lineage>
        <taxon>Bacteria</taxon>
        <taxon>Bacillati</taxon>
        <taxon>Actinomycetota</taxon>
        <taxon>Actinomycetes</taxon>
        <taxon>Mycobacteriales</taxon>
        <taxon>Fodinicola</taxon>
    </lineage>
</organism>
<name>A0ABP4UBS4_9ACTN</name>
<dbReference type="Proteomes" id="UP001500618">
    <property type="component" value="Unassembled WGS sequence"/>
</dbReference>
<sequence>MVEMADKPFPLIRANRWHRVNPADESYKWIEVRKYKIFGLRKAMEDP</sequence>
<accession>A0ABP4UBS4</accession>